<evidence type="ECO:0000259" key="1">
    <source>
        <dbReference type="Pfam" id="PF13456"/>
    </source>
</evidence>
<organism evidence="2 3">
    <name type="scientific">Carnegiea gigantea</name>
    <dbReference type="NCBI Taxonomy" id="171969"/>
    <lineage>
        <taxon>Eukaryota</taxon>
        <taxon>Viridiplantae</taxon>
        <taxon>Streptophyta</taxon>
        <taxon>Embryophyta</taxon>
        <taxon>Tracheophyta</taxon>
        <taxon>Spermatophyta</taxon>
        <taxon>Magnoliopsida</taxon>
        <taxon>eudicotyledons</taxon>
        <taxon>Gunneridae</taxon>
        <taxon>Pentapetalae</taxon>
        <taxon>Caryophyllales</taxon>
        <taxon>Cactineae</taxon>
        <taxon>Cactaceae</taxon>
        <taxon>Cactoideae</taxon>
        <taxon>Echinocereeae</taxon>
        <taxon>Carnegiea</taxon>
    </lineage>
</organism>
<proteinExistence type="predicted"/>
<reference evidence="2" key="1">
    <citation type="submission" date="2022-04" db="EMBL/GenBank/DDBJ databases">
        <title>Carnegiea gigantea Genome sequencing and assembly v2.</title>
        <authorList>
            <person name="Copetti D."/>
            <person name="Sanderson M.J."/>
            <person name="Burquez A."/>
            <person name="Wojciechowski M.F."/>
        </authorList>
    </citation>
    <scope>NUCLEOTIDE SEQUENCE</scope>
    <source>
        <strain evidence="2">SGP5-SGP5p</strain>
        <tissue evidence="2">Aerial part</tissue>
    </source>
</reference>
<keyword evidence="3" id="KW-1185">Reference proteome</keyword>
<feature type="domain" description="RNase H type-1" evidence="1">
    <location>
        <begin position="95"/>
        <end position="136"/>
    </location>
</feature>
<dbReference type="GO" id="GO:0004523">
    <property type="term" value="F:RNA-DNA hybrid ribonuclease activity"/>
    <property type="evidence" value="ECO:0007669"/>
    <property type="project" value="InterPro"/>
</dbReference>
<evidence type="ECO:0000313" key="3">
    <source>
        <dbReference type="Proteomes" id="UP001153076"/>
    </source>
</evidence>
<accession>A0A9Q1GU70</accession>
<dbReference type="InterPro" id="IPR002156">
    <property type="entry name" value="RNaseH_domain"/>
</dbReference>
<protein>
    <recommendedName>
        <fullName evidence="1">RNase H type-1 domain-containing protein</fullName>
    </recommendedName>
</protein>
<dbReference type="GO" id="GO:0003676">
    <property type="term" value="F:nucleic acid binding"/>
    <property type="evidence" value="ECO:0007669"/>
    <property type="project" value="InterPro"/>
</dbReference>
<comment type="caution">
    <text evidence="2">The sequence shown here is derived from an EMBL/GenBank/DDBJ whole genome shotgun (WGS) entry which is preliminary data.</text>
</comment>
<name>A0A9Q1GU70_9CARY</name>
<dbReference type="AlphaFoldDB" id="A0A9Q1GU70"/>
<gene>
    <name evidence="2" type="ORF">Cgig2_024877</name>
</gene>
<evidence type="ECO:0000313" key="2">
    <source>
        <dbReference type="EMBL" id="KAJ8427867.1"/>
    </source>
</evidence>
<dbReference type="EMBL" id="JAKOGI010001081">
    <property type="protein sequence ID" value="KAJ8427867.1"/>
    <property type="molecule type" value="Genomic_DNA"/>
</dbReference>
<sequence length="169" mass="19279">MKIFAWRACSNALPSNYVLANRSQDINARCALLAMTTSFTTAYRGQRLLLLKLLTSSMSLGQRLIILRGPQHACPLYGRRLPQDSSRSILMVLRWVKRVKVGELLVETQMLVSYFDFCNFSHVRRTGNRVAHALAHLQPFSLLCREWFGDGPDHVYELALQDLCTVHTI</sequence>
<dbReference type="OrthoDB" id="1906820at2759"/>
<dbReference type="Pfam" id="PF13456">
    <property type="entry name" value="RVT_3"/>
    <property type="match status" value="1"/>
</dbReference>
<dbReference type="Proteomes" id="UP001153076">
    <property type="component" value="Unassembled WGS sequence"/>
</dbReference>